<dbReference type="RefSeq" id="WP_055450392.1">
    <property type="nucleotide sequence ID" value="NZ_CYHF01000004.1"/>
</dbReference>
<dbReference type="STRING" id="339866.GCA_001418255_01496"/>
<evidence type="ECO:0000256" key="2">
    <source>
        <dbReference type="ARBA" id="ARBA00009272"/>
    </source>
</evidence>
<dbReference type="PRINTS" id="PR01006">
    <property type="entry name" value="FLGHOOKFLIE"/>
</dbReference>
<keyword evidence="6" id="KW-0966">Cell projection</keyword>
<dbReference type="PANTHER" id="PTHR34653:SF1">
    <property type="entry name" value="FLAGELLAR HOOK-BASAL BODY COMPLEX PROTEIN FLIE"/>
    <property type="match status" value="1"/>
</dbReference>
<dbReference type="Proteomes" id="UP000183649">
    <property type="component" value="Unassembled WGS sequence"/>
</dbReference>
<name>A0A0K6I0D0_9BURK</name>
<evidence type="ECO:0000313" key="7">
    <source>
        <dbReference type="Proteomes" id="UP000183649"/>
    </source>
</evidence>
<dbReference type="GO" id="GO:0005198">
    <property type="term" value="F:structural molecule activity"/>
    <property type="evidence" value="ECO:0007669"/>
    <property type="project" value="UniProtKB-UniRule"/>
</dbReference>
<keyword evidence="6" id="KW-0969">Cilium</keyword>
<dbReference type="PANTHER" id="PTHR34653">
    <property type="match status" value="1"/>
</dbReference>
<comment type="subcellular location">
    <subcellularLocation>
        <location evidence="1 4">Bacterial flagellum basal body</location>
    </subcellularLocation>
</comment>
<dbReference type="InterPro" id="IPR001624">
    <property type="entry name" value="FliE"/>
</dbReference>
<protein>
    <recommendedName>
        <fullName evidence="4 5">Flagellar hook-basal body complex protein FliE</fullName>
    </recommendedName>
</protein>
<organism evidence="6 7">
    <name type="scientific">Thiomonas bhubaneswarensis</name>
    <dbReference type="NCBI Taxonomy" id="339866"/>
    <lineage>
        <taxon>Bacteria</taxon>
        <taxon>Pseudomonadati</taxon>
        <taxon>Pseudomonadota</taxon>
        <taxon>Betaproteobacteria</taxon>
        <taxon>Burkholderiales</taxon>
        <taxon>Thiomonas</taxon>
    </lineage>
</organism>
<dbReference type="HAMAP" id="MF_00724">
    <property type="entry name" value="FliE"/>
    <property type="match status" value="1"/>
</dbReference>
<accession>A0A0K6I0D0</accession>
<keyword evidence="6" id="KW-0282">Flagellum</keyword>
<proteinExistence type="inferred from homology"/>
<dbReference type="Pfam" id="PF02049">
    <property type="entry name" value="FliE"/>
    <property type="match status" value="1"/>
</dbReference>
<gene>
    <name evidence="4" type="primary">fliE</name>
    <name evidence="6" type="ORF">Ga0061069_104266</name>
</gene>
<comment type="similarity">
    <text evidence="2 4">Belongs to the FliE family.</text>
</comment>
<keyword evidence="7" id="KW-1185">Reference proteome</keyword>
<dbReference type="GO" id="GO:0003774">
    <property type="term" value="F:cytoskeletal motor activity"/>
    <property type="evidence" value="ECO:0007669"/>
    <property type="project" value="InterPro"/>
</dbReference>
<dbReference type="GO" id="GO:0009425">
    <property type="term" value="C:bacterial-type flagellum basal body"/>
    <property type="evidence" value="ECO:0007669"/>
    <property type="project" value="UniProtKB-SubCell"/>
</dbReference>
<dbReference type="AlphaFoldDB" id="A0A0K6I0D0"/>
<evidence type="ECO:0000256" key="3">
    <source>
        <dbReference type="ARBA" id="ARBA00023143"/>
    </source>
</evidence>
<dbReference type="NCBIfam" id="TIGR00205">
    <property type="entry name" value="fliE"/>
    <property type="match status" value="1"/>
</dbReference>
<keyword evidence="3 4" id="KW-0975">Bacterial flagellum</keyword>
<evidence type="ECO:0000256" key="4">
    <source>
        <dbReference type="HAMAP-Rule" id="MF_00724"/>
    </source>
</evidence>
<sequence>MQIDPMQSVLAQMRSLTAQAAARPADAVGGNAAAALGATAATQQADFAATLKSALDDVSGQLQQANALQQQFVSGTSDVSLSDVMLASQKASLSFQAVLQVRNKLVSAYQDIMNIQA</sequence>
<dbReference type="OrthoDB" id="8909229at2"/>
<reference evidence="7" key="1">
    <citation type="submission" date="2015-08" db="EMBL/GenBank/DDBJ databases">
        <authorList>
            <person name="Varghese N."/>
        </authorList>
    </citation>
    <scope>NUCLEOTIDE SEQUENCE [LARGE SCALE GENOMIC DNA]</scope>
    <source>
        <strain evidence="7">DSM 18181</strain>
    </source>
</reference>
<dbReference type="EMBL" id="CYHF01000004">
    <property type="protein sequence ID" value="CUA96747.1"/>
    <property type="molecule type" value="Genomic_DNA"/>
</dbReference>
<evidence type="ECO:0000256" key="5">
    <source>
        <dbReference type="NCBIfam" id="TIGR00205"/>
    </source>
</evidence>
<dbReference type="GO" id="GO:0071973">
    <property type="term" value="P:bacterial-type flagellum-dependent cell motility"/>
    <property type="evidence" value="ECO:0007669"/>
    <property type="project" value="InterPro"/>
</dbReference>
<evidence type="ECO:0000313" key="6">
    <source>
        <dbReference type="EMBL" id="CUA96747.1"/>
    </source>
</evidence>
<evidence type="ECO:0000256" key="1">
    <source>
        <dbReference type="ARBA" id="ARBA00004117"/>
    </source>
</evidence>